<evidence type="ECO:0000256" key="1">
    <source>
        <dbReference type="SAM" id="MobiDB-lite"/>
    </source>
</evidence>
<dbReference type="SUPFAM" id="SSF49899">
    <property type="entry name" value="Concanavalin A-like lectins/glucanases"/>
    <property type="match status" value="1"/>
</dbReference>
<feature type="region of interest" description="Disordered" evidence="1">
    <location>
        <begin position="219"/>
        <end position="296"/>
    </location>
</feature>
<dbReference type="AlphaFoldDB" id="A0A1V9YJB6"/>
<dbReference type="InterPro" id="IPR013320">
    <property type="entry name" value="ConA-like_dom_sf"/>
</dbReference>
<proteinExistence type="predicted"/>
<keyword evidence="3" id="KW-1185">Reference proteome</keyword>
<evidence type="ECO:0000313" key="3">
    <source>
        <dbReference type="Proteomes" id="UP000243579"/>
    </source>
</evidence>
<name>A0A1V9YJB6_ACHHY</name>
<comment type="caution">
    <text evidence="2">The sequence shown here is derived from an EMBL/GenBank/DDBJ whole genome shotgun (WGS) entry which is preliminary data.</text>
</comment>
<dbReference type="OrthoDB" id="74439at2759"/>
<reference evidence="2 3" key="1">
    <citation type="journal article" date="2014" name="Genome Biol. Evol.">
        <title>The secreted proteins of Achlya hypogyna and Thraustotheca clavata identify the ancestral oomycete secretome and reveal gene acquisitions by horizontal gene transfer.</title>
        <authorList>
            <person name="Misner I."/>
            <person name="Blouin N."/>
            <person name="Leonard G."/>
            <person name="Richards T.A."/>
            <person name="Lane C.E."/>
        </authorList>
    </citation>
    <scope>NUCLEOTIDE SEQUENCE [LARGE SCALE GENOMIC DNA]</scope>
    <source>
        <strain evidence="2 3">ATCC 48635</strain>
    </source>
</reference>
<feature type="compositionally biased region" description="Basic and acidic residues" evidence="1">
    <location>
        <begin position="281"/>
        <end position="294"/>
    </location>
</feature>
<evidence type="ECO:0000313" key="2">
    <source>
        <dbReference type="EMBL" id="OQR85809.1"/>
    </source>
</evidence>
<dbReference type="Proteomes" id="UP000243579">
    <property type="component" value="Unassembled WGS sequence"/>
</dbReference>
<dbReference type="EMBL" id="JNBR01001584">
    <property type="protein sequence ID" value="OQR85809.1"/>
    <property type="molecule type" value="Genomic_DNA"/>
</dbReference>
<accession>A0A1V9YJB6</accession>
<evidence type="ECO:0008006" key="4">
    <source>
        <dbReference type="Google" id="ProtNLM"/>
    </source>
</evidence>
<gene>
    <name evidence="2" type="ORF">ACHHYP_11343</name>
</gene>
<protein>
    <recommendedName>
        <fullName evidence="4">TIR domain-containing protein</fullName>
    </recommendedName>
</protein>
<sequence>MGAAASTTRQVYDKAQCQALCGDLFNDELWREAATNDVISHEKLTLLFHSISDVVLLHDGVTAHARTLSDGLRARGFTTWLREPAPEEPQRPSADGPSKSAVKSEQAIDNARCIVVVVTQPYVDKFGRAEDACFLEFTQAERRHTAARMLAVVADAALADTERWPSDLRRVFRRAIAPVDVSVEVAVAQHVDALVAQITSVIGLPMAKRFERTIAAAEAPSSELKETSTATDDPKEVTRQASETKLTPAPRDAAKSPLLEAKDAASEIKGATPEANSAAAEVKEASSEAKDADSTRCVSALPVGRKESDASAGTASFKAKRVLAPAPAPESNDGEFEKLTAALVDASFVAVYDYAFAQGVVNRAFPHELHVPASCTVGKEAGLALSGAYLADLRDREELLSLGPAGSRLHKTDFLLRLRLWAQDPGFVLAGGRFKSWFSLELTTENHVVVAFNKGADTFPITRRDEPFVLPTNAWIDFALRVNVAARVLQVVVGNARLDDLSLPPGFRLSLGKALAEGSLQLYDAAHKAKLFCGYIHRLELFSANLALPPAPAVPAAFAEKKTALCAGLTQLCDYPFEVDLVDRVAGRSFPAPASSYVHPEHGLFLDGDYYGEHESRPGVACVGAFAAQMSKSNFVVAASLCPLGEGWVWCFGKGWRWFGILVLPSMALEMELNHQATRFPLTRRGQSLVLRPNEWVHLAVKAAGKRFHIFVDGDELDPIELGAKFDYWVGEGDDNAILLHGDSANEAYYGLMKHLEFWSSPPPAE</sequence>
<organism evidence="2 3">
    <name type="scientific">Achlya hypogyna</name>
    <name type="common">Oomycete</name>
    <name type="synonym">Protoachlya hypogyna</name>
    <dbReference type="NCBI Taxonomy" id="1202772"/>
    <lineage>
        <taxon>Eukaryota</taxon>
        <taxon>Sar</taxon>
        <taxon>Stramenopiles</taxon>
        <taxon>Oomycota</taxon>
        <taxon>Saprolegniomycetes</taxon>
        <taxon>Saprolegniales</taxon>
        <taxon>Achlyaceae</taxon>
        <taxon>Achlya</taxon>
    </lineage>
</organism>
<feature type="region of interest" description="Disordered" evidence="1">
    <location>
        <begin position="82"/>
        <end position="102"/>
    </location>
</feature>